<gene>
    <name evidence="6" type="ORF">FRUB_01834</name>
</gene>
<evidence type="ECO:0000256" key="1">
    <source>
        <dbReference type="ARBA" id="ARBA00006594"/>
    </source>
</evidence>
<dbReference type="GO" id="GO:0007059">
    <property type="term" value="P:chromosome segregation"/>
    <property type="evidence" value="ECO:0007669"/>
    <property type="project" value="TreeGrafter"/>
</dbReference>
<accession>A0A225DWX9</accession>
<evidence type="ECO:0000259" key="5">
    <source>
        <dbReference type="SMART" id="SM00470"/>
    </source>
</evidence>
<dbReference type="InterPro" id="IPR050336">
    <property type="entry name" value="Chromosome_partition/occlusion"/>
</dbReference>
<proteinExistence type="inferred from homology"/>
<feature type="region of interest" description="Disordered" evidence="4">
    <location>
        <begin position="224"/>
        <end position="245"/>
    </location>
</feature>
<dbReference type="EMBL" id="NIDE01000002">
    <property type="protein sequence ID" value="OWK45503.1"/>
    <property type="molecule type" value="Genomic_DNA"/>
</dbReference>
<keyword evidence="3" id="KW-0808">Transferase</keyword>
<evidence type="ECO:0000256" key="2">
    <source>
        <dbReference type="ARBA" id="ARBA00022603"/>
    </source>
</evidence>
<dbReference type="Pfam" id="PF01555">
    <property type="entry name" value="N6_N4_Mtase"/>
    <property type="match status" value="1"/>
</dbReference>
<evidence type="ECO:0000313" key="6">
    <source>
        <dbReference type="EMBL" id="OWK45503.1"/>
    </source>
</evidence>
<dbReference type="InterPro" id="IPR029063">
    <property type="entry name" value="SAM-dependent_MTases_sf"/>
</dbReference>
<name>A0A225DWX9_9BACT</name>
<evidence type="ECO:0000256" key="4">
    <source>
        <dbReference type="SAM" id="MobiDB-lite"/>
    </source>
</evidence>
<keyword evidence="7" id="KW-1185">Reference proteome</keyword>
<dbReference type="OrthoDB" id="285990at2"/>
<keyword evidence="2 6" id="KW-0489">Methyltransferase</keyword>
<reference evidence="7" key="1">
    <citation type="submission" date="2017-06" db="EMBL/GenBank/DDBJ databases">
        <title>Genome analysis of Fimbriiglobus ruber SP5, the first member of the order Planctomycetales with confirmed chitinolytic capability.</title>
        <authorList>
            <person name="Ravin N.V."/>
            <person name="Rakitin A.L."/>
            <person name="Ivanova A.A."/>
            <person name="Beletsky A.V."/>
            <person name="Kulichevskaya I.S."/>
            <person name="Mardanov A.V."/>
            <person name="Dedysh S.N."/>
        </authorList>
    </citation>
    <scope>NUCLEOTIDE SEQUENCE [LARGE SCALE GENOMIC DNA]</scope>
    <source>
        <strain evidence="7">SP5</strain>
    </source>
</reference>
<dbReference type="SUPFAM" id="SSF110849">
    <property type="entry name" value="ParB/Sulfiredoxin"/>
    <property type="match status" value="1"/>
</dbReference>
<dbReference type="AlphaFoldDB" id="A0A225DWX9"/>
<dbReference type="PRINTS" id="PR00508">
    <property type="entry name" value="S21N4MTFRASE"/>
</dbReference>
<dbReference type="CDD" id="cd02440">
    <property type="entry name" value="AdoMet_MTases"/>
    <property type="match status" value="1"/>
</dbReference>
<dbReference type="InterPro" id="IPR001091">
    <property type="entry name" value="RM_Methyltransferase"/>
</dbReference>
<dbReference type="Gene3D" id="3.40.50.150">
    <property type="entry name" value="Vaccinia Virus protein VP39"/>
    <property type="match status" value="1"/>
</dbReference>
<dbReference type="GO" id="GO:0005694">
    <property type="term" value="C:chromosome"/>
    <property type="evidence" value="ECO:0007669"/>
    <property type="project" value="TreeGrafter"/>
</dbReference>
<dbReference type="SUPFAM" id="SSF53335">
    <property type="entry name" value="S-adenosyl-L-methionine-dependent methyltransferases"/>
    <property type="match status" value="1"/>
</dbReference>
<dbReference type="Pfam" id="PF02195">
    <property type="entry name" value="ParB_N"/>
    <property type="match status" value="1"/>
</dbReference>
<dbReference type="SMART" id="SM00470">
    <property type="entry name" value="ParB"/>
    <property type="match status" value="1"/>
</dbReference>
<dbReference type="InterPro" id="IPR036086">
    <property type="entry name" value="ParB/Sulfiredoxin_sf"/>
</dbReference>
<dbReference type="GO" id="GO:0008170">
    <property type="term" value="F:N-methyltransferase activity"/>
    <property type="evidence" value="ECO:0007669"/>
    <property type="project" value="InterPro"/>
</dbReference>
<feature type="compositionally biased region" description="Basic and acidic residues" evidence="4">
    <location>
        <begin position="224"/>
        <end position="236"/>
    </location>
</feature>
<comment type="similarity">
    <text evidence="1">Belongs to the N(4)/N(6)-methyltransferase family.</text>
</comment>
<dbReference type="InterPro" id="IPR002941">
    <property type="entry name" value="DNA_methylase_N4/N6"/>
</dbReference>
<dbReference type="PANTHER" id="PTHR33375">
    <property type="entry name" value="CHROMOSOME-PARTITIONING PROTEIN PARB-RELATED"/>
    <property type="match status" value="1"/>
</dbReference>
<dbReference type="RefSeq" id="WP_088253229.1">
    <property type="nucleotide sequence ID" value="NZ_NIDE01000002.1"/>
</dbReference>
<dbReference type="PANTHER" id="PTHR33375:SF1">
    <property type="entry name" value="CHROMOSOME-PARTITIONING PROTEIN PARB-RELATED"/>
    <property type="match status" value="1"/>
</dbReference>
<dbReference type="InterPro" id="IPR002052">
    <property type="entry name" value="DNA_methylase_N6_adenine_CS"/>
</dbReference>
<organism evidence="6 7">
    <name type="scientific">Fimbriiglobus ruber</name>
    <dbReference type="NCBI Taxonomy" id="1908690"/>
    <lineage>
        <taxon>Bacteria</taxon>
        <taxon>Pseudomonadati</taxon>
        <taxon>Planctomycetota</taxon>
        <taxon>Planctomycetia</taxon>
        <taxon>Gemmatales</taxon>
        <taxon>Gemmataceae</taxon>
        <taxon>Fimbriiglobus</taxon>
    </lineage>
</organism>
<dbReference type="PROSITE" id="PS00092">
    <property type="entry name" value="N6_MTASE"/>
    <property type="match status" value="1"/>
</dbReference>
<evidence type="ECO:0000256" key="3">
    <source>
        <dbReference type="ARBA" id="ARBA00022679"/>
    </source>
</evidence>
<feature type="domain" description="ParB-like N-terminal" evidence="5">
    <location>
        <begin position="20"/>
        <end position="102"/>
    </location>
</feature>
<dbReference type="Gene3D" id="3.90.1530.30">
    <property type="match status" value="1"/>
</dbReference>
<dbReference type="InterPro" id="IPR003115">
    <property type="entry name" value="ParB_N"/>
</dbReference>
<sequence length="519" mass="58291">MRKQEGNIRDPEQIRRIMLKELKIADIKVGSRHRKDMGDLTSLAESIRQEGLLQPIGVTEKLELVFGERRLRAQRDILKKTTILARIVDVRSIIAGEYAENEVRKDFTPSERVAIAKAIEQQIGNRRGQRTDRLREKIPEVAPGKRTRQAAAEKAGFGNDQTYRQAAKVVAHGTPKLIQAMDEGKVSISAASILACTGTTEQDSVLELDEKAILQAAKEIKTRQAEKRAEHQEAKTPKPQARPKTERLKATRLIHGDCRKELKKLSDQSVDLLLTDPPYPEIDREYGRLTETEWHALMKTAVTEGRRVLKPTGSMVVILQPNFEKVGQMRLWLWEFVTWAGREWNLVQDVYWWSHDTMPLSGTNRKQGLLRHSVKMCVWLGPANCYRNQDNVLWLPSDEIFASRKSDSAMRTSRSGRNYRNDQIAGTAEERGGSTPFNLIPVAAGGSAAADIQHPASTPYDVAAWWVKYLLPQGGVLLDCFAGSGTMLVAGLDFGASKVIGIEQQKKYIVIAEKRIVEG</sequence>
<dbReference type="GO" id="GO:0032259">
    <property type="term" value="P:methylation"/>
    <property type="evidence" value="ECO:0007669"/>
    <property type="project" value="UniProtKB-KW"/>
</dbReference>
<protein>
    <submittedName>
        <fullName evidence="6">DNA methylase N-4/N-6 domain protein</fullName>
    </submittedName>
</protein>
<comment type="caution">
    <text evidence="6">The sequence shown here is derived from an EMBL/GenBank/DDBJ whole genome shotgun (WGS) entry which is preliminary data.</text>
</comment>
<dbReference type="Proteomes" id="UP000214646">
    <property type="component" value="Unassembled WGS sequence"/>
</dbReference>
<dbReference type="GO" id="GO:0003677">
    <property type="term" value="F:DNA binding"/>
    <property type="evidence" value="ECO:0007669"/>
    <property type="project" value="InterPro"/>
</dbReference>
<evidence type="ECO:0000313" key="7">
    <source>
        <dbReference type="Proteomes" id="UP000214646"/>
    </source>
</evidence>